<evidence type="ECO:0000313" key="1">
    <source>
        <dbReference type="EMBL" id="MDQ0164552.1"/>
    </source>
</evidence>
<protein>
    <submittedName>
        <fullName evidence="1">Uncharacterized protein</fullName>
    </submittedName>
</protein>
<organism evidence="1 2">
    <name type="scientific">Caldalkalibacillus horti</name>
    <dbReference type="NCBI Taxonomy" id="77523"/>
    <lineage>
        <taxon>Bacteria</taxon>
        <taxon>Bacillati</taxon>
        <taxon>Bacillota</taxon>
        <taxon>Bacilli</taxon>
        <taxon>Bacillales</taxon>
        <taxon>Bacillaceae</taxon>
        <taxon>Caldalkalibacillus</taxon>
    </lineage>
</organism>
<accession>A0ABT9VUN8</accession>
<name>A0ABT9VUN8_9BACI</name>
<evidence type="ECO:0000313" key="2">
    <source>
        <dbReference type="Proteomes" id="UP001235840"/>
    </source>
</evidence>
<gene>
    <name evidence="1" type="ORF">J2S11_000452</name>
</gene>
<reference evidence="1 2" key="1">
    <citation type="submission" date="2023-07" db="EMBL/GenBank/DDBJ databases">
        <title>Genomic Encyclopedia of Type Strains, Phase IV (KMG-IV): sequencing the most valuable type-strain genomes for metagenomic binning, comparative biology and taxonomic classification.</title>
        <authorList>
            <person name="Goeker M."/>
        </authorList>
    </citation>
    <scope>NUCLEOTIDE SEQUENCE [LARGE SCALE GENOMIC DNA]</scope>
    <source>
        <strain evidence="1 2">DSM 12751</strain>
    </source>
</reference>
<proteinExistence type="predicted"/>
<comment type="caution">
    <text evidence="1">The sequence shown here is derived from an EMBL/GenBank/DDBJ whole genome shotgun (WGS) entry which is preliminary data.</text>
</comment>
<keyword evidence="2" id="KW-1185">Reference proteome</keyword>
<dbReference type="EMBL" id="JAUSTY010000002">
    <property type="protein sequence ID" value="MDQ0164552.1"/>
    <property type="molecule type" value="Genomic_DNA"/>
</dbReference>
<dbReference type="RefSeq" id="WP_307390326.1">
    <property type="nucleotide sequence ID" value="NZ_BAAADK010000018.1"/>
</dbReference>
<sequence length="387" mass="44315">MKRIPKGSESIYQKLSQKIDRPTSAPQNDPAFIMLQKTIGNQAVLQFINDLAVNEQSSQLKHESKKQSYEQNLGVIQGKFTFNIDKDNLTVKDTEYVRDKSTKYLSSNKDYKHTTADSVKQDMWRGMNGMPITDFCQKLIGICEQYLELPGMNLLDAHPLTHFKPEEIEPMSSSILVENFELFTKVTTTMKKLMDDLQPYPAIDLANLEESKRKEAAFDMWSISTDLIRSMEAFRDLMPLVNVVAGIQKRGQEKEALEILHGKRIGTNLEALWLLFDFEAIDDMISEMENEDEIETAISDSIPWLEIEFLKPQMDYFRIPFNPENAVNYIAATMLGNHIKLVKISYPEAANEANIEDKDVMMNVLTKKKVSINKELVITIMQKLGVI</sequence>
<dbReference type="Proteomes" id="UP001235840">
    <property type="component" value="Unassembled WGS sequence"/>
</dbReference>